<accession>A0ABC8LPW3</accession>
<dbReference type="InterPro" id="IPR001965">
    <property type="entry name" value="Znf_PHD"/>
</dbReference>
<comment type="function">
    <text evidence="1">Acetyltransferase enzyme. Acetylates histones, giving a specific tag for transcriptional activation.</text>
</comment>
<keyword evidence="13" id="KW-0012">Acyltransferase</keyword>
<keyword evidence="12" id="KW-0539">Nucleus</keyword>
<feature type="compositionally biased region" description="Polar residues" evidence="16">
    <location>
        <begin position="404"/>
        <end position="424"/>
    </location>
</feature>
<dbReference type="PROSITE" id="PS51727">
    <property type="entry name" value="CBP_P300_HAT"/>
    <property type="match status" value="1"/>
</dbReference>
<dbReference type="InterPro" id="IPR000197">
    <property type="entry name" value="Znf_TAZ"/>
</dbReference>
<dbReference type="SMART" id="SM00249">
    <property type="entry name" value="PHD"/>
    <property type="match status" value="1"/>
</dbReference>
<dbReference type="InterPro" id="IPR043145">
    <property type="entry name" value="Znf_ZZ_sf"/>
</dbReference>
<dbReference type="InterPro" id="IPR031162">
    <property type="entry name" value="CBP_P300_HAT"/>
</dbReference>
<feature type="domain" description="ZZ-type" evidence="18">
    <location>
        <begin position="1380"/>
        <end position="1432"/>
    </location>
</feature>
<feature type="compositionally biased region" description="Low complexity" evidence="16">
    <location>
        <begin position="388"/>
        <end position="397"/>
    </location>
</feature>
<dbReference type="InterPro" id="IPR000433">
    <property type="entry name" value="Znf_ZZ"/>
</dbReference>
<evidence type="ECO:0000256" key="12">
    <source>
        <dbReference type="ARBA" id="ARBA00023242"/>
    </source>
</evidence>
<evidence type="ECO:0000259" key="19">
    <source>
        <dbReference type="PROSITE" id="PS51727"/>
    </source>
</evidence>
<evidence type="ECO:0000256" key="5">
    <source>
        <dbReference type="ARBA" id="ARBA00022723"/>
    </source>
</evidence>
<feature type="compositionally biased region" description="Polar residues" evidence="16">
    <location>
        <begin position="514"/>
        <end position="525"/>
    </location>
</feature>
<dbReference type="Pfam" id="PF08214">
    <property type="entry name" value="HAT_KAT11"/>
    <property type="match status" value="1"/>
</dbReference>
<dbReference type="Pfam" id="PF00628">
    <property type="entry name" value="PHD"/>
    <property type="match status" value="1"/>
</dbReference>
<gene>
    <name evidence="20" type="ORF">ERUC_LOCUS38045</name>
</gene>
<feature type="domain" description="ZZ-type" evidence="18">
    <location>
        <begin position="1260"/>
        <end position="1323"/>
    </location>
</feature>
<dbReference type="FunFam" id="3.30.60.90:FF:000022">
    <property type="entry name" value="Histone acetyltransferase of the CBP family 12"/>
    <property type="match status" value="1"/>
</dbReference>
<dbReference type="PROSITE" id="PS01357">
    <property type="entry name" value="ZF_ZZ_1"/>
    <property type="match status" value="2"/>
</dbReference>
<feature type="region of interest" description="Disordered" evidence="16">
    <location>
        <begin position="388"/>
        <end position="527"/>
    </location>
</feature>
<dbReference type="GO" id="GO:0005634">
    <property type="term" value="C:nucleus"/>
    <property type="evidence" value="ECO:0007669"/>
    <property type="project" value="UniProtKB-SubCell"/>
</dbReference>
<dbReference type="PROSITE" id="PS50135">
    <property type="entry name" value="ZF_ZZ_2"/>
    <property type="match status" value="2"/>
</dbReference>
<keyword evidence="8" id="KW-0156">Chromatin regulator</keyword>
<keyword evidence="7" id="KW-0862">Zinc</keyword>
<comment type="subcellular location">
    <subcellularLocation>
        <location evidence="2">Nucleus</location>
    </subcellularLocation>
</comment>
<dbReference type="EC" id="2.3.1.48" evidence="3"/>
<dbReference type="InterPro" id="IPR019787">
    <property type="entry name" value="Znf_PHD-finger"/>
</dbReference>
<dbReference type="SUPFAM" id="SSF57933">
    <property type="entry name" value="TAZ domain"/>
    <property type="match status" value="2"/>
</dbReference>
<dbReference type="Gene3D" id="3.30.60.90">
    <property type="match status" value="2"/>
</dbReference>
<name>A0ABC8LPW3_ERUVS</name>
<keyword evidence="21" id="KW-1185">Reference proteome</keyword>
<feature type="compositionally biased region" description="Polar residues" evidence="16">
    <location>
        <begin position="437"/>
        <end position="464"/>
    </location>
</feature>
<comment type="caution">
    <text evidence="20">The sequence shown here is derived from an EMBL/GenBank/DDBJ whole genome shotgun (WGS) entry which is preliminary data.</text>
</comment>
<evidence type="ECO:0000259" key="18">
    <source>
        <dbReference type="PROSITE" id="PS50135"/>
    </source>
</evidence>
<evidence type="ECO:0000259" key="17">
    <source>
        <dbReference type="PROSITE" id="PS50134"/>
    </source>
</evidence>
<dbReference type="GO" id="GO:0008270">
    <property type="term" value="F:zinc ion binding"/>
    <property type="evidence" value="ECO:0007669"/>
    <property type="project" value="UniProtKB-KW"/>
</dbReference>
<evidence type="ECO:0000256" key="8">
    <source>
        <dbReference type="ARBA" id="ARBA00022853"/>
    </source>
</evidence>
<dbReference type="SMART" id="SM00551">
    <property type="entry name" value="ZnF_TAZ"/>
    <property type="match status" value="2"/>
</dbReference>
<dbReference type="SMART" id="SM01250">
    <property type="entry name" value="KAT11"/>
    <property type="match status" value="1"/>
</dbReference>
<proteinExistence type="predicted"/>
<evidence type="ECO:0000256" key="7">
    <source>
        <dbReference type="ARBA" id="ARBA00022833"/>
    </source>
</evidence>
<keyword evidence="6 15" id="KW-0863">Zinc-finger</keyword>
<dbReference type="Gene3D" id="3.30.40.10">
    <property type="entry name" value="Zinc/RING finger domain, C3HC4 (zinc finger)"/>
    <property type="match status" value="1"/>
</dbReference>
<dbReference type="InterPro" id="IPR013083">
    <property type="entry name" value="Znf_RING/FYVE/PHD"/>
</dbReference>
<dbReference type="CDD" id="cd15614">
    <property type="entry name" value="PHD_HAC_like"/>
    <property type="match status" value="1"/>
</dbReference>
<evidence type="ECO:0000256" key="6">
    <source>
        <dbReference type="ARBA" id="ARBA00022771"/>
    </source>
</evidence>
<dbReference type="InterPro" id="IPR019786">
    <property type="entry name" value="Zinc_finger_PHD-type_CS"/>
</dbReference>
<comment type="catalytic activity">
    <reaction evidence="14">
        <text>L-lysyl-[protein] + acetyl-CoA = N(6)-acetyl-L-lysyl-[protein] + CoA + H(+)</text>
        <dbReference type="Rhea" id="RHEA:45948"/>
        <dbReference type="Rhea" id="RHEA-COMP:9752"/>
        <dbReference type="Rhea" id="RHEA-COMP:10731"/>
        <dbReference type="ChEBI" id="CHEBI:15378"/>
        <dbReference type="ChEBI" id="CHEBI:29969"/>
        <dbReference type="ChEBI" id="CHEBI:57287"/>
        <dbReference type="ChEBI" id="CHEBI:57288"/>
        <dbReference type="ChEBI" id="CHEBI:61930"/>
        <dbReference type="EC" id="2.3.1.48"/>
    </reaction>
</comment>
<dbReference type="SUPFAM" id="SSF57850">
    <property type="entry name" value="RING/U-box"/>
    <property type="match status" value="2"/>
</dbReference>
<evidence type="ECO:0000256" key="4">
    <source>
        <dbReference type="ARBA" id="ARBA00022679"/>
    </source>
</evidence>
<dbReference type="PANTHER" id="PTHR13808">
    <property type="entry name" value="CBP/P300-RELATED"/>
    <property type="match status" value="1"/>
</dbReference>
<protein>
    <recommendedName>
        <fullName evidence="3">histone acetyltransferase</fullName>
        <ecNumber evidence="3">2.3.1.48</ecNumber>
    </recommendedName>
</protein>
<sequence length="1555" mass="175401">MQTPTPHSQTIRLRNFIRLKIYAILQKKVTARGSLEQAEQRIRKFTGQIDEILWSRANSSERAYADLGDLEARVDFILNLILKKIILQKQQQQQQRRVCPPTTSAAMMSVSSSSNPPHTTNNNNFAGGTFHSGGNYNIHCTTGGQIQLLSPLLIYKSVLSLINRFFLLNFNNAGFPVTCGNSSVPGLHRTEPLYSDGANYQMVDVSRPQLTSSGFSSGSFGIYGNAVTLATSSQPTFSIPFGSSNLHGGVMSASSMAVAQDTRPFHPDPMLATFTNNQPYLQQTPYSFHQLGNTTFQSASAQQFFGHQAGDARHQEQHSRQLYPGNLQNQDHLLYQGAYRTQVATSSPLHVNHGPSLDCYKEDLQQQALNEFKPSKLHYQYNAVHTSHLTSSPSLPSDPHDQKQSPSVLVQRQSSLKNSTQISAKINGDREPLGVIVSQTTPMQPQSLHRCSSSPRAPQESENNNGERELNGANSCQNTPMQPEPVAVHSSTSARATLTVSPRSTAERKRLLDGNNTSSKQINGDRSQDVRNQIRWLLILEHARDCRATGDTCLSKFCLPVKKLLEHMKRCKIPGCTEPRCGQTRKLLLHYEECRNKSCPVCVPVNDSIKNNRNKRGARPMESSESVQEYNNKRGSETINFGDDLQPSVKRLKIEKSSQIATSDGRESMPVSACGAVSSVPKKERYGLQSVKVEVMPMDIDLSDVSRIPVTLHVAEDIPMGRGSAMNDKTICLTSQGKPKCMDEMGAPKKGNVKQSMDASKMEISSLVELFTPDQVKEHIRGLRQWVGQSKTKADKNKAMGCSISAEACQLCAIERLVFEPIPIYCSPCAVRIKRNALHYTVAAGESRHYVCATCFTEARENFVSVDGTSIPKAMLEKNKNDEQVIEGWVQCDKCQAWQHQICALFNSRRNHGEATKYTCPNCYIQEVEQGDRRPLPQSAIPGAKSLPDTTLSDHIEQRLFKNLNMERQARARLQGKSYEEVPGAESLTVRVVASVEKVLEVKENFLELFRGENYPSEYPYKSKVILLFQKIEGVEVCLFGMFVQEFGTECGPANQRRVYLSYLDSVKYFRPEVRTVSGEALRTFVYHEILIGYLDYCKKRGFTSCYIWACPPLKGEDYILNCHPEIQKTPKTDKLREWYLAMLRKASEEDVVVECTNLYEQFFDQIDECRADVTAARLPYFDGDYLPGAAEDLIQKMRQEGDGTTKLNGKGYTKKVITKRALRAVGQSDLPVNASKDRLLMQKLGESIFPIKEDFIMVHLQHCCKHCCSLMVSGNRWVCKHCKNFQICDKCYEVEQKRAEKERHPINRKVKHKMFPVAIKDVPIEIEDKDVNIQSEFFDNRQAFLSLCQGNNYQYDTLRRAKHSSMMILYHLHNPSVPAFPTACTICQQEIENAQGWHCQVCTAYDVCNACYPKACIDHSHKLVSRSSAGKASVQDTGRANQIQFDKMIELLVHVAAPCRYLHCQYQRCRWMKTLIRHVIDCKMARGDCPKCTQFWLLIRTHARSCRDSKCIVPKCRDFKAAASRRQQQSEKRRRAAVTEMMRKRAAEAATQTY</sequence>
<dbReference type="PANTHER" id="PTHR13808:SF1">
    <property type="entry name" value="HISTONE ACETYLTRANSFERASE"/>
    <property type="match status" value="1"/>
</dbReference>
<evidence type="ECO:0000256" key="11">
    <source>
        <dbReference type="ARBA" id="ARBA00023163"/>
    </source>
</evidence>
<keyword evidence="9" id="KW-0805">Transcription regulation</keyword>
<dbReference type="Gene3D" id="1.20.1020.10">
    <property type="entry name" value="TAZ domain"/>
    <property type="match status" value="2"/>
</dbReference>
<dbReference type="PROSITE" id="PS50134">
    <property type="entry name" value="ZF_TAZ"/>
    <property type="match status" value="2"/>
</dbReference>
<feature type="domain" description="TAZ-type" evidence="17">
    <location>
        <begin position="1437"/>
        <end position="1520"/>
    </location>
</feature>
<feature type="domain" description="CBP/p300-type HAT" evidence="19">
    <location>
        <begin position="941"/>
        <end position="1378"/>
    </location>
</feature>
<keyword evidence="10" id="KW-0010">Activator</keyword>
<dbReference type="PROSITE" id="PS01359">
    <property type="entry name" value="ZF_PHD_1"/>
    <property type="match status" value="1"/>
</dbReference>
<evidence type="ECO:0000256" key="15">
    <source>
        <dbReference type="PROSITE-ProRule" id="PRU00228"/>
    </source>
</evidence>
<dbReference type="InterPro" id="IPR011011">
    <property type="entry name" value="Znf_FYVE_PHD"/>
</dbReference>
<dbReference type="SUPFAM" id="SSF57903">
    <property type="entry name" value="FYVE/PHD zinc finger"/>
    <property type="match status" value="1"/>
</dbReference>
<dbReference type="Pfam" id="PF02135">
    <property type="entry name" value="zf-TAZ"/>
    <property type="match status" value="2"/>
</dbReference>
<keyword evidence="11" id="KW-0804">Transcription</keyword>
<evidence type="ECO:0000313" key="20">
    <source>
        <dbReference type="EMBL" id="CAH8385562.1"/>
    </source>
</evidence>
<dbReference type="SMART" id="SM00291">
    <property type="entry name" value="ZnF_ZZ"/>
    <property type="match status" value="2"/>
</dbReference>
<dbReference type="EMBL" id="CAKOAT010666265">
    <property type="protein sequence ID" value="CAH8385562.1"/>
    <property type="molecule type" value="Genomic_DNA"/>
</dbReference>
<feature type="compositionally biased region" description="Polar residues" evidence="16">
    <location>
        <begin position="472"/>
        <end position="481"/>
    </location>
</feature>
<evidence type="ECO:0000256" key="9">
    <source>
        <dbReference type="ARBA" id="ARBA00023015"/>
    </source>
</evidence>
<feature type="compositionally biased region" description="Polar residues" evidence="16">
    <location>
        <begin position="489"/>
        <end position="504"/>
    </location>
</feature>
<dbReference type="InterPro" id="IPR035898">
    <property type="entry name" value="TAZ_dom_sf"/>
</dbReference>
<evidence type="ECO:0000256" key="16">
    <source>
        <dbReference type="SAM" id="MobiDB-lite"/>
    </source>
</evidence>
<evidence type="ECO:0000313" key="21">
    <source>
        <dbReference type="Proteomes" id="UP001642260"/>
    </source>
</evidence>
<evidence type="ECO:0000256" key="10">
    <source>
        <dbReference type="ARBA" id="ARBA00023159"/>
    </source>
</evidence>
<dbReference type="InterPro" id="IPR013178">
    <property type="entry name" value="Histone_AcTrfase_Rtt109/CBP"/>
</dbReference>
<dbReference type="GO" id="GO:0004402">
    <property type="term" value="F:histone acetyltransferase activity"/>
    <property type="evidence" value="ECO:0007669"/>
    <property type="project" value="UniProtKB-ARBA"/>
</dbReference>
<feature type="domain" description="TAZ-type" evidence="17">
    <location>
        <begin position="523"/>
        <end position="605"/>
    </location>
</feature>
<dbReference type="Proteomes" id="UP001642260">
    <property type="component" value="Unassembled WGS sequence"/>
</dbReference>
<organism evidence="20 21">
    <name type="scientific">Eruca vesicaria subsp. sativa</name>
    <name type="common">Garden rocket</name>
    <name type="synonym">Eruca sativa</name>
    <dbReference type="NCBI Taxonomy" id="29727"/>
    <lineage>
        <taxon>Eukaryota</taxon>
        <taxon>Viridiplantae</taxon>
        <taxon>Streptophyta</taxon>
        <taxon>Embryophyta</taxon>
        <taxon>Tracheophyta</taxon>
        <taxon>Spermatophyta</taxon>
        <taxon>Magnoliopsida</taxon>
        <taxon>eudicotyledons</taxon>
        <taxon>Gunneridae</taxon>
        <taxon>Pentapetalae</taxon>
        <taxon>rosids</taxon>
        <taxon>malvids</taxon>
        <taxon>Brassicales</taxon>
        <taxon>Brassicaceae</taxon>
        <taxon>Brassiceae</taxon>
        <taxon>Eruca</taxon>
    </lineage>
</organism>
<evidence type="ECO:0000256" key="1">
    <source>
        <dbReference type="ARBA" id="ARBA00002581"/>
    </source>
</evidence>
<evidence type="ECO:0000256" key="2">
    <source>
        <dbReference type="ARBA" id="ARBA00004123"/>
    </source>
</evidence>
<keyword evidence="5" id="KW-0479">Metal-binding</keyword>
<reference evidence="20 21" key="1">
    <citation type="submission" date="2022-03" db="EMBL/GenBank/DDBJ databases">
        <authorList>
            <person name="Macdonald S."/>
            <person name="Ahmed S."/>
            <person name="Newling K."/>
        </authorList>
    </citation>
    <scope>NUCLEOTIDE SEQUENCE [LARGE SCALE GENOMIC DNA]</scope>
</reference>
<evidence type="ECO:0000256" key="13">
    <source>
        <dbReference type="ARBA" id="ARBA00023315"/>
    </source>
</evidence>
<evidence type="ECO:0000256" key="14">
    <source>
        <dbReference type="ARBA" id="ARBA00048017"/>
    </source>
</evidence>
<keyword evidence="4" id="KW-0808">Transferase</keyword>
<evidence type="ECO:0000256" key="3">
    <source>
        <dbReference type="ARBA" id="ARBA00013184"/>
    </source>
</evidence>